<evidence type="ECO:0000256" key="1">
    <source>
        <dbReference type="SAM" id="MobiDB-lite"/>
    </source>
</evidence>
<protein>
    <submittedName>
        <fullName evidence="2">4225_t:CDS:1</fullName>
    </submittedName>
</protein>
<gene>
    <name evidence="2" type="ORF">PBRASI_LOCUS4122</name>
</gene>
<feature type="region of interest" description="Disordered" evidence="1">
    <location>
        <begin position="45"/>
        <end position="67"/>
    </location>
</feature>
<reference evidence="2" key="1">
    <citation type="submission" date="2021-06" db="EMBL/GenBank/DDBJ databases">
        <authorList>
            <person name="Kallberg Y."/>
            <person name="Tangrot J."/>
            <person name="Rosling A."/>
        </authorList>
    </citation>
    <scope>NUCLEOTIDE SEQUENCE</scope>
    <source>
        <strain evidence="2">BR232B</strain>
    </source>
</reference>
<keyword evidence="3" id="KW-1185">Reference proteome</keyword>
<comment type="caution">
    <text evidence="2">The sequence shown here is derived from an EMBL/GenBank/DDBJ whole genome shotgun (WGS) entry which is preliminary data.</text>
</comment>
<dbReference type="AlphaFoldDB" id="A0A9N9AHN4"/>
<sequence length="179" mass="20112">MFGNEIESSIADSDLHLDKVKTARTVMHGTERLIKTAFNEVDSTLKTDGGYVSNNEPNKESKESVNSKKDEIDGFFQSLSKPTASNLQKADALDGHDLKHMKKTKSTKSCSKDDRANKFADVSIGTHTLECNDDDNSQEMSAYDYEKYKKSYIEMDDVNKWVLTTGTVVEELFTFANMN</sequence>
<feature type="non-terminal residue" evidence="2">
    <location>
        <position position="179"/>
    </location>
</feature>
<proteinExistence type="predicted"/>
<name>A0A9N9AHN4_9GLOM</name>
<feature type="compositionally biased region" description="Basic and acidic residues" evidence="1">
    <location>
        <begin position="57"/>
        <end position="67"/>
    </location>
</feature>
<accession>A0A9N9AHN4</accession>
<evidence type="ECO:0000313" key="2">
    <source>
        <dbReference type="EMBL" id="CAG8531265.1"/>
    </source>
</evidence>
<organism evidence="2 3">
    <name type="scientific">Paraglomus brasilianum</name>
    <dbReference type="NCBI Taxonomy" id="144538"/>
    <lineage>
        <taxon>Eukaryota</taxon>
        <taxon>Fungi</taxon>
        <taxon>Fungi incertae sedis</taxon>
        <taxon>Mucoromycota</taxon>
        <taxon>Glomeromycotina</taxon>
        <taxon>Glomeromycetes</taxon>
        <taxon>Paraglomerales</taxon>
        <taxon>Paraglomeraceae</taxon>
        <taxon>Paraglomus</taxon>
    </lineage>
</organism>
<dbReference type="Proteomes" id="UP000789739">
    <property type="component" value="Unassembled WGS sequence"/>
</dbReference>
<evidence type="ECO:0000313" key="3">
    <source>
        <dbReference type="Proteomes" id="UP000789739"/>
    </source>
</evidence>
<dbReference type="OrthoDB" id="2407197at2759"/>
<feature type="region of interest" description="Disordered" evidence="1">
    <location>
        <begin position="91"/>
        <end position="110"/>
    </location>
</feature>
<dbReference type="EMBL" id="CAJVPI010000407">
    <property type="protein sequence ID" value="CAG8531265.1"/>
    <property type="molecule type" value="Genomic_DNA"/>
</dbReference>